<dbReference type="AlphaFoldDB" id="A0AAV8Y709"/>
<dbReference type="Proteomes" id="UP001162156">
    <property type="component" value="Unassembled WGS sequence"/>
</dbReference>
<evidence type="ECO:0000259" key="1">
    <source>
        <dbReference type="Pfam" id="PF07693"/>
    </source>
</evidence>
<feature type="domain" description="KAP NTPase" evidence="1">
    <location>
        <begin position="12"/>
        <end position="101"/>
    </location>
</feature>
<sequence length="106" mass="12379">MKYGLHIASVILHRCSSMKIVEILSHNQVLLQPNQVKVLFDKDPNVLKFYLNHHKNITGCSYPEKNVFKYIALKNPQILLELEKEEKLSTQSLGRRLSKKNNKTYK</sequence>
<gene>
    <name evidence="2" type="ORF">NQ314_008726</name>
</gene>
<accession>A0AAV8Y709</accession>
<dbReference type="Pfam" id="PF07693">
    <property type="entry name" value="KAP_NTPase"/>
    <property type="match status" value="1"/>
</dbReference>
<organism evidence="2 3">
    <name type="scientific">Rhamnusium bicolor</name>
    <dbReference type="NCBI Taxonomy" id="1586634"/>
    <lineage>
        <taxon>Eukaryota</taxon>
        <taxon>Metazoa</taxon>
        <taxon>Ecdysozoa</taxon>
        <taxon>Arthropoda</taxon>
        <taxon>Hexapoda</taxon>
        <taxon>Insecta</taxon>
        <taxon>Pterygota</taxon>
        <taxon>Neoptera</taxon>
        <taxon>Endopterygota</taxon>
        <taxon>Coleoptera</taxon>
        <taxon>Polyphaga</taxon>
        <taxon>Cucujiformia</taxon>
        <taxon>Chrysomeloidea</taxon>
        <taxon>Cerambycidae</taxon>
        <taxon>Lepturinae</taxon>
        <taxon>Rhagiini</taxon>
        <taxon>Rhamnusium</taxon>
    </lineage>
</organism>
<name>A0AAV8Y709_9CUCU</name>
<reference evidence="2" key="1">
    <citation type="journal article" date="2023" name="Insect Mol. Biol.">
        <title>Genome sequencing provides insights into the evolution of gene families encoding plant cell wall-degrading enzymes in longhorned beetles.</title>
        <authorList>
            <person name="Shin N.R."/>
            <person name="Okamura Y."/>
            <person name="Kirsch R."/>
            <person name="Pauchet Y."/>
        </authorList>
    </citation>
    <scope>NUCLEOTIDE SEQUENCE</scope>
    <source>
        <strain evidence="2">RBIC_L_NR</strain>
    </source>
</reference>
<comment type="caution">
    <text evidence="2">The sequence shown here is derived from an EMBL/GenBank/DDBJ whole genome shotgun (WGS) entry which is preliminary data.</text>
</comment>
<keyword evidence="3" id="KW-1185">Reference proteome</keyword>
<dbReference type="InterPro" id="IPR011646">
    <property type="entry name" value="KAP_P-loop"/>
</dbReference>
<dbReference type="EMBL" id="JANEYF010002409">
    <property type="protein sequence ID" value="KAJ8946927.1"/>
    <property type="molecule type" value="Genomic_DNA"/>
</dbReference>
<protein>
    <recommendedName>
        <fullName evidence="1">KAP NTPase domain-containing protein</fullName>
    </recommendedName>
</protein>
<evidence type="ECO:0000313" key="3">
    <source>
        <dbReference type="Proteomes" id="UP001162156"/>
    </source>
</evidence>
<proteinExistence type="predicted"/>
<evidence type="ECO:0000313" key="2">
    <source>
        <dbReference type="EMBL" id="KAJ8946927.1"/>
    </source>
</evidence>